<proteinExistence type="predicted"/>
<name>A0A1W1VLR5_9DEIO</name>
<keyword evidence="2" id="KW-1185">Reference proteome</keyword>
<sequence length="202" mass="23937">MATWQVDLKIAPAHKVGRFLESVSRYRDADEAFESLISWDQYVDKGFHRKPFRYTSGLYKEDRNKNDREILNSKRFLQQLSNTLEGILPQEKHWDENAIMWGSYDGDRVEVLLEKGHVAEITIRFDLRKFSELKDQGNDKKFIYVMIEFVQSQHAIFVDHKALIPPLFESLFDHISNSSAHMFVKEPELYFEGLNKYFSHRD</sequence>
<gene>
    <name evidence="1" type="ORF">SAMN00790413_02269</name>
</gene>
<evidence type="ECO:0000313" key="2">
    <source>
        <dbReference type="Proteomes" id="UP000192582"/>
    </source>
</evidence>
<dbReference type="RefSeq" id="WP_139806961.1">
    <property type="nucleotide sequence ID" value="NZ_FWWU01000009.1"/>
</dbReference>
<dbReference type="Proteomes" id="UP000192582">
    <property type="component" value="Unassembled WGS sequence"/>
</dbReference>
<organism evidence="1 2">
    <name type="scientific">Deinococcus hopiensis KR-140</name>
    <dbReference type="NCBI Taxonomy" id="695939"/>
    <lineage>
        <taxon>Bacteria</taxon>
        <taxon>Thermotogati</taxon>
        <taxon>Deinococcota</taxon>
        <taxon>Deinococci</taxon>
        <taxon>Deinococcales</taxon>
        <taxon>Deinococcaceae</taxon>
        <taxon>Deinococcus</taxon>
    </lineage>
</organism>
<dbReference type="AlphaFoldDB" id="A0A1W1VLR5"/>
<protein>
    <submittedName>
        <fullName evidence="1">Uncharacterized protein</fullName>
    </submittedName>
</protein>
<accession>A0A1W1VLR5</accession>
<evidence type="ECO:0000313" key="1">
    <source>
        <dbReference type="EMBL" id="SMB94160.1"/>
    </source>
</evidence>
<dbReference type="EMBL" id="FWWU01000009">
    <property type="protein sequence ID" value="SMB94160.1"/>
    <property type="molecule type" value="Genomic_DNA"/>
</dbReference>
<reference evidence="1 2" key="1">
    <citation type="submission" date="2017-04" db="EMBL/GenBank/DDBJ databases">
        <authorList>
            <person name="Afonso C.L."/>
            <person name="Miller P.J."/>
            <person name="Scott M.A."/>
            <person name="Spackman E."/>
            <person name="Goraichik I."/>
            <person name="Dimitrov K.M."/>
            <person name="Suarez D.L."/>
            <person name="Swayne D.E."/>
        </authorList>
    </citation>
    <scope>NUCLEOTIDE SEQUENCE [LARGE SCALE GENOMIC DNA]</scope>
    <source>
        <strain evidence="1 2">KR-140</strain>
    </source>
</reference>